<dbReference type="AlphaFoldDB" id="A0A553SU24"/>
<evidence type="ECO:0000313" key="3">
    <source>
        <dbReference type="EMBL" id="TRZ40481.1"/>
    </source>
</evidence>
<feature type="binding site" evidence="2">
    <location>
        <begin position="15"/>
        <end position="22"/>
    </location>
    <ligand>
        <name>ATP</name>
        <dbReference type="ChEBI" id="CHEBI:30616"/>
    </ligand>
</feature>
<dbReference type="InterPro" id="IPR012853">
    <property type="entry name" value="CPT"/>
</dbReference>
<name>A0A553SU24_NIACI</name>
<proteinExistence type="predicted"/>
<reference evidence="4" key="1">
    <citation type="submission" date="2018-10" db="EMBL/GenBank/DDBJ databases">
        <title>FDA dAtabase for Regulatory Grade micrObial Sequences (FDA-ARGOS): Supporting development and validation of Infectious Disease Dx tests.</title>
        <authorList>
            <person name="Minogue T."/>
            <person name="Wolcott M."/>
            <person name="Wasieloski L."/>
            <person name="Aguilar W."/>
            <person name="Moore D."/>
            <person name="Tallon L."/>
            <person name="Sadzewicz L."/>
            <person name="Sengamalay N."/>
            <person name="Ott S."/>
            <person name="Godinez A."/>
            <person name="Nagaraj S."/>
            <person name="Vavikolanu K."/>
            <person name="Vyas G."/>
            <person name="Nadendla S."/>
            <person name="George J."/>
            <person name="Sichtig H."/>
        </authorList>
    </citation>
    <scope>NUCLEOTIDE SEQUENCE [LARGE SCALE GENOMIC DNA]</scope>
    <source>
        <strain evidence="4">FDAARGOS_343</strain>
    </source>
</reference>
<accession>A0A553SU24</accession>
<gene>
    <name evidence="3" type="ORF">CEQ21_06115</name>
</gene>
<dbReference type="PIRSF" id="PIRSF007531">
    <property type="entry name" value="CPT"/>
    <property type="match status" value="1"/>
</dbReference>
<dbReference type="RefSeq" id="WP_185763871.1">
    <property type="nucleotide sequence ID" value="NZ_RIBP01000001.1"/>
</dbReference>
<keyword evidence="3" id="KW-0808">Transferase</keyword>
<dbReference type="InterPro" id="IPR027417">
    <property type="entry name" value="P-loop_NTPase"/>
</dbReference>
<dbReference type="EMBL" id="RIBP01000001">
    <property type="protein sequence ID" value="TRZ40481.1"/>
    <property type="molecule type" value="Genomic_DNA"/>
</dbReference>
<dbReference type="Pfam" id="PF07931">
    <property type="entry name" value="CPT"/>
    <property type="match status" value="1"/>
</dbReference>
<sequence>MGNSKKLGKIVILNGTPRSGKSSIAAIIQDSFEGVWMNLGVDNFMKMTPERYQPGIGLRPGGERPDLEPIIVTLYQAMYESIAAHSRLGLNVVVDVGHHDFYATSRGILEKCTKVLKDFPVLFIGVKCNVDVIMERRMATWGTGYTEAGTVPEAVNRWQNSVHVPGIYDMELDTSILSSEECAAAIGTRLETTPLGTAFKQIAEMNC</sequence>
<feature type="active site" evidence="1">
    <location>
        <position position="42"/>
    </location>
</feature>
<dbReference type="GO" id="GO:0005524">
    <property type="term" value="F:ATP binding"/>
    <property type="evidence" value="ECO:0007669"/>
    <property type="project" value="InterPro"/>
</dbReference>
<comment type="caution">
    <text evidence="3">The sequence shown here is derived from an EMBL/GenBank/DDBJ whole genome shotgun (WGS) entry which is preliminary data.</text>
</comment>
<dbReference type="Gene3D" id="3.40.50.300">
    <property type="entry name" value="P-loop containing nucleotide triphosphate hydrolases"/>
    <property type="match status" value="1"/>
</dbReference>
<protein>
    <submittedName>
        <fullName evidence="3">Chloramphenicol phosphotransferase</fullName>
    </submittedName>
</protein>
<evidence type="ECO:0000313" key="4">
    <source>
        <dbReference type="Proteomes" id="UP000319837"/>
    </source>
</evidence>
<evidence type="ECO:0000256" key="1">
    <source>
        <dbReference type="PIRSR" id="PIRSR007531-1"/>
    </source>
</evidence>
<organism evidence="3 4">
    <name type="scientific">Niallia circulans</name>
    <name type="common">Bacillus circulans</name>
    <dbReference type="NCBI Taxonomy" id="1397"/>
    <lineage>
        <taxon>Bacteria</taxon>
        <taxon>Bacillati</taxon>
        <taxon>Bacillota</taxon>
        <taxon>Bacilli</taxon>
        <taxon>Bacillales</taxon>
        <taxon>Bacillaceae</taxon>
        <taxon>Niallia</taxon>
    </lineage>
</organism>
<evidence type="ECO:0000256" key="2">
    <source>
        <dbReference type="PIRSR" id="PIRSR007531-2"/>
    </source>
</evidence>
<dbReference type="SUPFAM" id="SSF52540">
    <property type="entry name" value="P-loop containing nucleoside triphosphate hydrolases"/>
    <property type="match status" value="1"/>
</dbReference>
<dbReference type="GO" id="GO:0016740">
    <property type="term" value="F:transferase activity"/>
    <property type="evidence" value="ECO:0007669"/>
    <property type="project" value="UniProtKB-KW"/>
</dbReference>
<dbReference type="Proteomes" id="UP000319837">
    <property type="component" value="Unassembled WGS sequence"/>
</dbReference>